<dbReference type="AlphaFoldDB" id="A0A0D8XX72"/>
<accession>A0A0D8XX72</accession>
<dbReference type="OrthoDB" id="206969at2759"/>
<reference evidence="2 3" key="1">
    <citation type="submission" date="2013-11" db="EMBL/GenBank/DDBJ databases">
        <title>Draft genome of the bovine lungworm Dictyocaulus viviparus.</title>
        <authorList>
            <person name="Mitreva M."/>
        </authorList>
    </citation>
    <scope>NUCLEOTIDE SEQUENCE [LARGE SCALE GENOMIC DNA]</scope>
    <source>
        <strain evidence="2 3">HannoverDv2000</strain>
    </source>
</reference>
<feature type="compositionally biased region" description="Basic residues" evidence="1">
    <location>
        <begin position="102"/>
        <end position="114"/>
    </location>
</feature>
<dbReference type="PANTHER" id="PTHR13621:SF2">
    <property type="entry name" value="PROLINE-RICH PROTEIN PRCC"/>
    <property type="match status" value="1"/>
</dbReference>
<protein>
    <recommendedName>
        <fullName evidence="4">Proline-rich protein PRCC</fullName>
    </recommendedName>
</protein>
<gene>
    <name evidence="2" type="ORF">DICVIV_05462</name>
</gene>
<dbReference type="PANTHER" id="PTHR13621">
    <property type="entry name" value="PROLINE-RICH PROTEIN PRCC"/>
    <property type="match status" value="1"/>
</dbReference>
<dbReference type="EMBL" id="KN716268">
    <property type="protein sequence ID" value="KJH48417.1"/>
    <property type="molecule type" value="Genomic_DNA"/>
</dbReference>
<dbReference type="Pfam" id="PF10253">
    <property type="entry name" value="PRCC"/>
    <property type="match status" value="1"/>
</dbReference>
<dbReference type="GO" id="GO:0005634">
    <property type="term" value="C:nucleus"/>
    <property type="evidence" value="ECO:0007669"/>
    <property type="project" value="TreeGrafter"/>
</dbReference>
<evidence type="ECO:0000313" key="3">
    <source>
        <dbReference type="Proteomes" id="UP000053766"/>
    </source>
</evidence>
<name>A0A0D8XX72_DICVI</name>
<organism evidence="2 3">
    <name type="scientific">Dictyocaulus viviparus</name>
    <name type="common">Bovine lungworm</name>
    <dbReference type="NCBI Taxonomy" id="29172"/>
    <lineage>
        <taxon>Eukaryota</taxon>
        <taxon>Metazoa</taxon>
        <taxon>Ecdysozoa</taxon>
        <taxon>Nematoda</taxon>
        <taxon>Chromadorea</taxon>
        <taxon>Rhabditida</taxon>
        <taxon>Rhabditina</taxon>
        <taxon>Rhabditomorpha</taxon>
        <taxon>Strongyloidea</taxon>
        <taxon>Metastrongylidae</taxon>
        <taxon>Dictyocaulus</taxon>
    </lineage>
</organism>
<dbReference type="InterPro" id="IPR018800">
    <property type="entry name" value="PRCC"/>
</dbReference>
<proteinExistence type="predicted"/>
<keyword evidence="3" id="KW-1185">Reference proteome</keyword>
<evidence type="ECO:0000256" key="1">
    <source>
        <dbReference type="SAM" id="MobiDB-lite"/>
    </source>
</evidence>
<evidence type="ECO:0008006" key="4">
    <source>
        <dbReference type="Google" id="ProtNLM"/>
    </source>
</evidence>
<reference evidence="3" key="2">
    <citation type="journal article" date="2016" name="Sci. Rep.">
        <title>Dictyocaulus viviparus genome, variome and transcriptome elucidate lungworm biology and support future intervention.</title>
        <authorList>
            <person name="McNulty S.N."/>
            <person name="Strube C."/>
            <person name="Rosa B.A."/>
            <person name="Martin J.C."/>
            <person name="Tyagi R."/>
            <person name="Choi Y.J."/>
            <person name="Wang Q."/>
            <person name="Hallsworth Pepin K."/>
            <person name="Zhang X."/>
            <person name="Ozersky P."/>
            <person name="Wilson R.K."/>
            <person name="Sternberg P.W."/>
            <person name="Gasser R.B."/>
            <person name="Mitreva M."/>
        </authorList>
    </citation>
    <scope>NUCLEOTIDE SEQUENCE [LARGE SCALE GENOMIC DNA]</scope>
    <source>
        <strain evidence="3">HannoverDv2000</strain>
    </source>
</reference>
<feature type="region of interest" description="Disordered" evidence="1">
    <location>
        <begin position="99"/>
        <end position="132"/>
    </location>
</feature>
<evidence type="ECO:0000313" key="2">
    <source>
        <dbReference type="EMBL" id="KJH48417.1"/>
    </source>
</evidence>
<dbReference type="Proteomes" id="UP000053766">
    <property type="component" value="Unassembled WGS sequence"/>
</dbReference>
<sequence>MLSLLDYGSGSEDEINETLCESESHGPILSTKTELCKSSTNGSHSKVERVVEGGASFLNLPPVLDTNLPSTFNGEDDLEDMVKPKNWEIKLAEKERKLMEKKAKKKAKKEKRRSRNDTALGPNEQSKSLKGKTKISAFGALNTITSGYDSDKDDDKISEPVQCSVKPKVSGLLAMLPLPKSKQVKDNSHSDIGCRGYLPRALENKNKQINAPAKRSSVLLCIFCPMESFGIIIVLKDHCEVDLQRPATSDESDDDDSTSDFFGLSSVPEPKIPKIGNIPTFVHGLADMAGPSRTENYETEIHGYPQSEISSSDSPSQGIITDEEAKRLIIKHEIGTMGPEHPNFNSFAADIVDIRVDDALGPDVRSTLLKNLHNAARAKDAMAPLPKSKNPADATSRRKHQITYLANLAVAREEALQQQWAENKQMRRMGRQKYGF</sequence>
<dbReference type="STRING" id="29172.A0A0D8XX72"/>